<protein>
    <submittedName>
        <fullName evidence="1">Uncharacterized protein</fullName>
    </submittedName>
</protein>
<proteinExistence type="predicted"/>
<comment type="caution">
    <text evidence="1">The sequence shown here is derived from an EMBL/GenBank/DDBJ whole genome shotgun (WGS) entry which is preliminary data.</text>
</comment>
<accession>A0ACB7GNL2</accession>
<evidence type="ECO:0000313" key="1">
    <source>
        <dbReference type="EMBL" id="KAG8641273.1"/>
    </source>
</evidence>
<sequence length="339" mass="37924">MFSSLFHGVLTYLFLSQFQNLAGAFPPVSIGVTYSRLANNLPPAQETIDLCRQKGLRKIRLYKPHKDALNALQHSALEVILGVGNEDIVKLAFTKGFAENWVNTYVRPYKGAVGFTMIAVGHGINPGDRLAQALVPAMQALKDILHTDEELLTIYVTTPVNINWLSEIHPPSAATFDARYMITIKPIVEFLQQGSPVMLCDLYPYYAYKQNPAYKDIALDYALHSSSTVMVQDGNIGYTNMLDGLIDAFMFAMEKVGVLDVKVYVSETGWPISPGVDLATPQNAETYILNVFKRLSAAAKSPKSRWPNQIFIYNLYLQNQAIGETRNFGLFRPNKQQIY</sequence>
<keyword evidence="2" id="KW-1185">Reference proteome</keyword>
<dbReference type="EMBL" id="CM004399">
    <property type="protein sequence ID" value="KAG8641273.1"/>
    <property type="molecule type" value="Genomic_DNA"/>
</dbReference>
<dbReference type="Proteomes" id="UP000091857">
    <property type="component" value="Chromosome 13"/>
</dbReference>
<reference evidence="2" key="1">
    <citation type="journal article" date="2016" name="Nat. Biotechnol.">
        <title>Sequencing wild and cultivated cassava and related species reveals extensive interspecific hybridization and genetic diversity.</title>
        <authorList>
            <person name="Bredeson J.V."/>
            <person name="Lyons J.B."/>
            <person name="Prochnik S.E."/>
            <person name="Wu G.A."/>
            <person name="Ha C.M."/>
            <person name="Edsinger-Gonzales E."/>
            <person name="Grimwood J."/>
            <person name="Schmutz J."/>
            <person name="Rabbi I.Y."/>
            <person name="Egesi C."/>
            <person name="Nauluvula P."/>
            <person name="Lebot V."/>
            <person name="Ndunguru J."/>
            <person name="Mkamilo G."/>
            <person name="Bart R.S."/>
            <person name="Setter T.L."/>
            <person name="Gleadow R.M."/>
            <person name="Kulakow P."/>
            <person name="Ferguson M.E."/>
            <person name="Rounsley S."/>
            <person name="Rokhsar D.S."/>
        </authorList>
    </citation>
    <scope>NUCLEOTIDE SEQUENCE [LARGE SCALE GENOMIC DNA]</scope>
    <source>
        <strain evidence="2">cv. AM560-2</strain>
    </source>
</reference>
<organism evidence="1 2">
    <name type="scientific">Manihot esculenta</name>
    <name type="common">Cassava</name>
    <name type="synonym">Jatropha manihot</name>
    <dbReference type="NCBI Taxonomy" id="3983"/>
    <lineage>
        <taxon>Eukaryota</taxon>
        <taxon>Viridiplantae</taxon>
        <taxon>Streptophyta</taxon>
        <taxon>Embryophyta</taxon>
        <taxon>Tracheophyta</taxon>
        <taxon>Spermatophyta</taxon>
        <taxon>Magnoliopsida</taxon>
        <taxon>eudicotyledons</taxon>
        <taxon>Gunneridae</taxon>
        <taxon>Pentapetalae</taxon>
        <taxon>rosids</taxon>
        <taxon>fabids</taxon>
        <taxon>Malpighiales</taxon>
        <taxon>Euphorbiaceae</taxon>
        <taxon>Crotonoideae</taxon>
        <taxon>Manihoteae</taxon>
        <taxon>Manihot</taxon>
    </lineage>
</organism>
<evidence type="ECO:0000313" key="2">
    <source>
        <dbReference type="Proteomes" id="UP000091857"/>
    </source>
</evidence>
<gene>
    <name evidence="1" type="ORF">MANES_13G130200v8</name>
</gene>
<name>A0ACB7GNL2_MANES</name>